<name>A0A8H6HU59_9AGAR</name>
<keyword evidence="1" id="KW-0732">Signal</keyword>
<evidence type="ECO:0000313" key="2">
    <source>
        <dbReference type="EMBL" id="KAF6752382.1"/>
    </source>
</evidence>
<accession>A0A8H6HU59</accession>
<proteinExistence type="predicted"/>
<dbReference type="AlphaFoldDB" id="A0A8H6HU59"/>
<dbReference type="Proteomes" id="UP000521943">
    <property type="component" value="Unassembled WGS sequence"/>
</dbReference>
<dbReference type="EMBL" id="JACGCI010000044">
    <property type="protein sequence ID" value="KAF6752382.1"/>
    <property type="molecule type" value="Genomic_DNA"/>
</dbReference>
<feature type="signal peptide" evidence="1">
    <location>
        <begin position="1"/>
        <end position="20"/>
    </location>
</feature>
<organism evidence="2 3">
    <name type="scientific">Ephemerocybe angulata</name>
    <dbReference type="NCBI Taxonomy" id="980116"/>
    <lineage>
        <taxon>Eukaryota</taxon>
        <taxon>Fungi</taxon>
        <taxon>Dikarya</taxon>
        <taxon>Basidiomycota</taxon>
        <taxon>Agaricomycotina</taxon>
        <taxon>Agaricomycetes</taxon>
        <taxon>Agaricomycetidae</taxon>
        <taxon>Agaricales</taxon>
        <taxon>Agaricineae</taxon>
        <taxon>Psathyrellaceae</taxon>
        <taxon>Ephemerocybe</taxon>
    </lineage>
</organism>
<evidence type="ECO:0008006" key="4">
    <source>
        <dbReference type="Google" id="ProtNLM"/>
    </source>
</evidence>
<comment type="caution">
    <text evidence="2">The sequence shown here is derived from an EMBL/GenBank/DDBJ whole genome shotgun (WGS) entry which is preliminary data.</text>
</comment>
<gene>
    <name evidence="2" type="ORF">DFP72DRAFT_904751</name>
</gene>
<evidence type="ECO:0000313" key="3">
    <source>
        <dbReference type="Proteomes" id="UP000521943"/>
    </source>
</evidence>
<sequence length="224" mass="25128">MRFSTIILSLLAGTATLVLAAPATVSEQDLFVRTDGDASVFEGRDITDEEIRARDSAVAAAMGGDSVEVRDYFSEEEIEDLAMRHLGLDSRDLMELEPRGGIGTAVKLVAKGIEAIVNVIKGRIEHDKAERGKFTLHFVQEAHRKNPKFNWLIVHTAHTKNFAGKEGKDWGHRHQEFSVSFSKTIGYEIYYFKKGSFDLKGDGGYLNWAFNGKFKRNGKHIDFF</sequence>
<evidence type="ECO:0000256" key="1">
    <source>
        <dbReference type="SAM" id="SignalP"/>
    </source>
</evidence>
<keyword evidence="3" id="KW-1185">Reference proteome</keyword>
<feature type="chain" id="PRO_5034604378" description="Ectomycorrhiza-regulated small secreted protein" evidence="1">
    <location>
        <begin position="21"/>
        <end position="224"/>
    </location>
</feature>
<dbReference type="OrthoDB" id="3685327at2759"/>
<reference evidence="2 3" key="1">
    <citation type="submission" date="2020-07" db="EMBL/GenBank/DDBJ databases">
        <title>Comparative genomics of pyrophilous fungi reveals a link between fire events and developmental genes.</title>
        <authorList>
            <consortium name="DOE Joint Genome Institute"/>
            <person name="Steindorff A.S."/>
            <person name="Carver A."/>
            <person name="Calhoun S."/>
            <person name="Stillman K."/>
            <person name="Liu H."/>
            <person name="Lipzen A."/>
            <person name="Pangilinan J."/>
            <person name="Labutti K."/>
            <person name="Bruns T.D."/>
            <person name="Grigoriev I.V."/>
        </authorList>
    </citation>
    <scope>NUCLEOTIDE SEQUENCE [LARGE SCALE GENOMIC DNA]</scope>
    <source>
        <strain evidence="2 3">CBS 144469</strain>
    </source>
</reference>
<protein>
    <recommendedName>
        <fullName evidence="4">Ectomycorrhiza-regulated small secreted protein</fullName>
    </recommendedName>
</protein>